<evidence type="ECO:0000259" key="7">
    <source>
        <dbReference type="PROSITE" id="PS50801"/>
    </source>
</evidence>
<dbReference type="GO" id="GO:0016020">
    <property type="term" value="C:membrane"/>
    <property type="evidence" value="ECO:0007669"/>
    <property type="project" value="UniProtKB-SubCell"/>
</dbReference>
<feature type="transmembrane region" description="Helical" evidence="6">
    <location>
        <begin position="288"/>
        <end position="306"/>
    </location>
</feature>
<organism evidence="8">
    <name type="scientific">Anguilla japonica</name>
    <name type="common">Japanese eel</name>
    <dbReference type="NCBI Taxonomy" id="7937"/>
    <lineage>
        <taxon>Eukaryota</taxon>
        <taxon>Metazoa</taxon>
        <taxon>Chordata</taxon>
        <taxon>Craniata</taxon>
        <taxon>Vertebrata</taxon>
        <taxon>Euteleostomi</taxon>
        <taxon>Actinopterygii</taxon>
        <taxon>Neopterygii</taxon>
        <taxon>Teleostei</taxon>
        <taxon>Anguilliformes</taxon>
        <taxon>Anguillidae</taxon>
        <taxon>Anguilla</taxon>
    </lineage>
</organism>
<accession>Q6L967</accession>
<feature type="compositionally biased region" description="Basic and acidic residues" evidence="5">
    <location>
        <begin position="593"/>
        <end position="602"/>
    </location>
</feature>
<keyword evidence="3 6" id="KW-1133">Transmembrane helix</keyword>
<keyword evidence="4 6" id="KW-0472">Membrane</keyword>
<evidence type="ECO:0000256" key="1">
    <source>
        <dbReference type="ARBA" id="ARBA00004141"/>
    </source>
</evidence>
<dbReference type="GO" id="GO:0008271">
    <property type="term" value="F:secondary active sulfate transmembrane transporter activity"/>
    <property type="evidence" value="ECO:0007669"/>
    <property type="project" value="InterPro"/>
</dbReference>
<name>Q6L967_ANGJA</name>
<feature type="compositionally biased region" description="Basic residues" evidence="5">
    <location>
        <begin position="576"/>
        <end position="592"/>
    </location>
</feature>
<dbReference type="InterPro" id="IPR011547">
    <property type="entry name" value="SLC26A/SulP_dom"/>
</dbReference>
<evidence type="ECO:0000256" key="4">
    <source>
        <dbReference type="ARBA" id="ARBA00023136"/>
    </source>
</evidence>
<feature type="transmembrane region" description="Helical" evidence="6">
    <location>
        <begin position="436"/>
        <end position="454"/>
    </location>
</feature>
<dbReference type="CDD" id="cd07042">
    <property type="entry name" value="STAS_SulP_like_sulfate_transporter"/>
    <property type="match status" value="1"/>
</dbReference>
<feature type="region of interest" description="Disordered" evidence="5">
    <location>
        <begin position="571"/>
        <end position="638"/>
    </location>
</feature>
<proteinExistence type="evidence at transcript level"/>
<dbReference type="InterPro" id="IPR018045">
    <property type="entry name" value="S04_transporter_CS"/>
</dbReference>
<feature type="transmembrane region" description="Helical" evidence="6">
    <location>
        <begin position="333"/>
        <end position="352"/>
    </location>
</feature>
<gene>
    <name evidence="8" type="primary">Slc26A6c</name>
</gene>
<keyword evidence="2 6" id="KW-0812">Transmembrane</keyword>
<feature type="transmembrane region" description="Helical" evidence="6">
    <location>
        <begin position="176"/>
        <end position="198"/>
    </location>
</feature>
<evidence type="ECO:0000256" key="2">
    <source>
        <dbReference type="ARBA" id="ARBA00022692"/>
    </source>
</evidence>
<feature type="domain" description="STAS" evidence="7">
    <location>
        <begin position="523"/>
        <end position="780"/>
    </location>
</feature>
<dbReference type="NCBIfam" id="TIGR00815">
    <property type="entry name" value="sulP"/>
    <property type="match status" value="1"/>
</dbReference>
<dbReference type="InterPro" id="IPR001902">
    <property type="entry name" value="SLC26A/SulP_fam"/>
</dbReference>
<dbReference type="Pfam" id="PF00916">
    <property type="entry name" value="Sulfate_transp"/>
    <property type="match status" value="1"/>
</dbReference>
<dbReference type="Pfam" id="PF01740">
    <property type="entry name" value="STAS"/>
    <property type="match status" value="1"/>
</dbReference>
<dbReference type="SUPFAM" id="SSF52091">
    <property type="entry name" value="SpoIIaa-like"/>
    <property type="match status" value="1"/>
</dbReference>
<evidence type="ECO:0000256" key="5">
    <source>
        <dbReference type="SAM" id="MobiDB-lite"/>
    </source>
</evidence>
<feature type="transmembrane region" description="Helical" evidence="6">
    <location>
        <begin position="259"/>
        <end position="276"/>
    </location>
</feature>
<feature type="transmembrane region" description="Helical" evidence="6">
    <location>
        <begin position="408"/>
        <end position="429"/>
    </location>
</feature>
<dbReference type="AlphaFoldDB" id="Q6L967"/>
<evidence type="ECO:0000256" key="3">
    <source>
        <dbReference type="ARBA" id="ARBA00022989"/>
    </source>
</evidence>
<dbReference type="PROSITE" id="PS50801">
    <property type="entry name" value="STAS"/>
    <property type="match status" value="1"/>
</dbReference>
<dbReference type="PANTHER" id="PTHR11814">
    <property type="entry name" value="SULFATE TRANSPORTER"/>
    <property type="match status" value="1"/>
</dbReference>
<sequence length="804" mass="88780">MGTERRGTRYKVDRDLLDVKRLEEAARRVENADNMSPFECLKQSLRCSVPRLKRNMVSWFPVLYWLPRYSLWEYGMSDLISGISVGIMHLPQGMAYALLASVPPVFGLYSSFYPSLIYFIFGTSRHISIGTFTVLSIMVGCVTERLAPDHFFLVLNGTNLTGEVDIHARDAYRVSVAATTTVLGGAIQVVLGMVRFGFVGTYLSEPLVRAYTTAAAVHAVVAQLKYIFDVSPKRFIGPFSLVYTLIDVCSLLPQAHVATVLVSLVSLTVLIIAKELNSKFSHKLPVPIPVELITIVLATVVSYYAGLYSSSGVDVVGDIPSGLKPPSMPDVSIFWEVIGDAFALAVVGYAISISLGKTFALKHGYKVDSNQELVALGLSNSIGGLFQCFSVCSSMSRSLIQETTGGKTQIAGVVSSVIVLVTVLKLGALFHELPKAVLAAIVIVNLKGMFRQYYDIVTLWRSCKIDLLVWLVTWISTVLCNLDLGLAISITFALLTVIFRTQLPKYSVLGQVPGTEIYLDMEMHREVRAVSGITIFRSSATVYFANAELYLEALKEKSGLNITKMITYKRRQEAKQKRRERRAERRAKREAKRQRVDDKTGDGGEVFSVEEEATRWKEKEEQESPAGGEPEWSGRENGTVFVMPATPNTLSTWEYLKCGDPDSATLGSTSELDGDTTTLGSSCDDTLSRDLERVSLGSLGKWTWDIHSIILDLSTANFIDTVAIKTIRNIFRDFGEIDVDVYIAGCQVSVVEQLERGEFFSHSITKGHLFATVHDAVLYCLSHRGASTVPSYECAVTMRGNTRL</sequence>
<feature type="transmembrane region" description="Helical" evidence="6">
    <location>
        <begin position="127"/>
        <end position="147"/>
    </location>
</feature>
<dbReference type="Gene3D" id="3.30.750.24">
    <property type="entry name" value="STAS domain"/>
    <property type="match status" value="1"/>
</dbReference>
<dbReference type="InterPro" id="IPR036513">
    <property type="entry name" value="STAS_dom_sf"/>
</dbReference>
<evidence type="ECO:0000256" key="6">
    <source>
        <dbReference type="SAM" id="Phobius"/>
    </source>
</evidence>
<dbReference type="PROSITE" id="PS01130">
    <property type="entry name" value="SLC26A"/>
    <property type="match status" value="1"/>
</dbReference>
<reference evidence="8" key="1">
    <citation type="submission" date="2003-06" db="EMBL/GenBank/DDBJ databases">
        <title>Use of SLC26 gene family as a strategy for seawater or freshwater adaptation of euryhaline teleosts.</title>
        <authorList>
            <person name="Nakada T."/>
            <person name="Hirose S."/>
        </authorList>
    </citation>
    <scope>NUCLEOTIDE SEQUENCE</scope>
</reference>
<evidence type="ECO:0000313" key="8">
    <source>
        <dbReference type="EMBL" id="BAD22608.1"/>
    </source>
</evidence>
<feature type="transmembrane region" description="Helical" evidence="6">
    <location>
        <begin position="474"/>
        <end position="499"/>
    </location>
</feature>
<comment type="subcellular location">
    <subcellularLocation>
        <location evidence="1">Membrane</location>
        <topology evidence="1">Multi-pass membrane protein</topology>
    </subcellularLocation>
</comment>
<feature type="compositionally biased region" description="Basic and acidic residues" evidence="5">
    <location>
        <begin position="612"/>
        <end position="622"/>
    </location>
</feature>
<protein>
    <submittedName>
        <fullName evidence="8">Solute carrier family 26 member 6 c</fullName>
    </submittedName>
</protein>
<dbReference type="InterPro" id="IPR002645">
    <property type="entry name" value="STAS_dom"/>
</dbReference>
<dbReference type="EMBL" id="AB111929">
    <property type="protein sequence ID" value="BAD22608.1"/>
    <property type="molecule type" value="mRNA"/>
</dbReference>